<dbReference type="STRING" id="53326.A0A016VD31"/>
<dbReference type="Proteomes" id="UP000024635">
    <property type="component" value="Unassembled WGS sequence"/>
</dbReference>
<evidence type="ECO:0000256" key="1">
    <source>
        <dbReference type="SAM" id="MobiDB-lite"/>
    </source>
</evidence>
<dbReference type="OrthoDB" id="5869299at2759"/>
<feature type="compositionally biased region" description="Polar residues" evidence="1">
    <location>
        <begin position="132"/>
        <end position="143"/>
    </location>
</feature>
<dbReference type="EMBL" id="JARK01001348">
    <property type="protein sequence ID" value="EYC25166.1"/>
    <property type="molecule type" value="Genomic_DNA"/>
</dbReference>
<accession>A0A016VD31</accession>
<gene>
    <name evidence="2" type="primary">Acey_s0012.g1742</name>
    <name evidence="2" type="ORF">Y032_0012g1742</name>
</gene>
<reference evidence="3" key="1">
    <citation type="journal article" date="2015" name="Nat. Genet.">
        <title>The genome and transcriptome of the zoonotic hookworm Ancylostoma ceylanicum identify infection-specific gene families.</title>
        <authorList>
            <person name="Schwarz E.M."/>
            <person name="Hu Y."/>
            <person name="Antoshechkin I."/>
            <person name="Miller M.M."/>
            <person name="Sternberg P.W."/>
            <person name="Aroian R.V."/>
        </authorList>
    </citation>
    <scope>NUCLEOTIDE SEQUENCE</scope>
    <source>
        <strain evidence="3">HY135</strain>
    </source>
</reference>
<evidence type="ECO:0000313" key="3">
    <source>
        <dbReference type="Proteomes" id="UP000024635"/>
    </source>
</evidence>
<feature type="region of interest" description="Disordered" evidence="1">
    <location>
        <begin position="112"/>
        <end position="143"/>
    </location>
</feature>
<comment type="caution">
    <text evidence="2">The sequence shown here is derived from an EMBL/GenBank/DDBJ whole genome shotgun (WGS) entry which is preliminary data.</text>
</comment>
<protein>
    <submittedName>
        <fullName evidence="2">Uncharacterized protein</fullName>
    </submittedName>
</protein>
<sequence>MKGHRLSDIWFSDSKEFALSWRDDSDHVHDCGKELTISDQGYAVISVHRIPRAVDTKIGLIASNQLAVQLIAVEDNVGMAVSALFRHALSALCDRTNLLALSLGRKTNAYGASVVGSSRPHRFSPEERLDTDSSLYGNSSEAL</sequence>
<organism evidence="2 3">
    <name type="scientific">Ancylostoma ceylanicum</name>
    <dbReference type="NCBI Taxonomy" id="53326"/>
    <lineage>
        <taxon>Eukaryota</taxon>
        <taxon>Metazoa</taxon>
        <taxon>Ecdysozoa</taxon>
        <taxon>Nematoda</taxon>
        <taxon>Chromadorea</taxon>
        <taxon>Rhabditida</taxon>
        <taxon>Rhabditina</taxon>
        <taxon>Rhabditomorpha</taxon>
        <taxon>Strongyloidea</taxon>
        <taxon>Ancylostomatidae</taxon>
        <taxon>Ancylostomatinae</taxon>
        <taxon>Ancylostoma</taxon>
    </lineage>
</organism>
<proteinExistence type="predicted"/>
<name>A0A016VD31_9BILA</name>
<keyword evidence="3" id="KW-1185">Reference proteome</keyword>
<evidence type="ECO:0000313" key="2">
    <source>
        <dbReference type="EMBL" id="EYC25166.1"/>
    </source>
</evidence>
<dbReference type="AlphaFoldDB" id="A0A016VD31"/>